<dbReference type="Proteomes" id="UP000225706">
    <property type="component" value="Unassembled WGS sequence"/>
</dbReference>
<dbReference type="PANTHER" id="PTHR31424">
    <property type="entry name" value="PROTEIN CBG23806"/>
    <property type="match status" value="1"/>
</dbReference>
<keyword evidence="1" id="KW-0175">Coiled coil</keyword>
<dbReference type="AlphaFoldDB" id="A0A2B4S452"/>
<gene>
    <name evidence="3" type="ORF">AWC38_SpisGene12250</name>
</gene>
<keyword evidence="4" id="KW-1185">Reference proteome</keyword>
<organism evidence="3 4">
    <name type="scientific">Stylophora pistillata</name>
    <name type="common">Smooth cauliflower coral</name>
    <dbReference type="NCBI Taxonomy" id="50429"/>
    <lineage>
        <taxon>Eukaryota</taxon>
        <taxon>Metazoa</taxon>
        <taxon>Cnidaria</taxon>
        <taxon>Anthozoa</taxon>
        <taxon>Hexacorallia</taxon>
        <taxon>Scleractinia</taxon>
        <taxon>Astrocoeniina</taxon>
        <taxon>Pocilloporidae</taxon>
        <taxon>Stylophora</taxon>
    </lineage>
</organism>
<protein>
    <submittedName>
        <fullName evidence="3">Uncharacterized protein</fullName>
    </submittedName>
</protein>
<evidence type="ECO:0000313" key="3">
    <source>
        <dbReference type="EMBL" id="PFX23245.1"/>
    </source>
</evidence>
<proteinExistence type="predicted"/>
<sequence>MDRFSISWEAYHELTQQDGSLPRTYPVEGCQAILDSECNIRKTPGNQPGAELQLEDLLAQKIEDHLKEFNHQDSPTVKVKILGDGARMSHSSSLFTCSFSILDEGQHFLSSAGNHTIAVLKTSEDYNNLSTGLANITQTVDKIIDDGFILVKGRKVKLQLYLGGDYKVSTVYLTINKCNMDVPYAYYRAENMKRKLGPNWNKQAGCHHQSLFKIPLENIVIDELHLMLRVMDRLETGLILEVVDWDELEGHSTTFRWTILKPKTKNLLREVRFVESYQFKAGSKESGLSWSKVSGAVNQYDGFKVIPRDQRGARDRFNKLLGDYKTKMRKEEAESETNPEPLPEAEIILQEIEEKMKSAKIDLLSISAKESEQQKSECKKAMSVRDVVMKTWGKSKGNTDCDEEECASEKPKRRKRRSGCNALQCLEAKCQADAEV</sequence>
<evidence type="ECO:0000313" key="4">
    <source>
        <dbReference type="Proteomes" id="UP000225706"/>
    </source>
</evidence>
<dbReference type="PANTHER" id="PTHR31424:SF3">
    <property type="entry name" value="RING-TYPE DOMAIN-CONTAINING PROTEIN"/>
    <property type="match status" value="1"/>
</dbReference>
<feature type="region of interest" description="Disordered" evidence="2">
    <location>
        <begin position="393"/>
        <end position="418"/>
    </location>
</feature>
<dbReference type="OrthoDB" id="5988554at2759"/>
<accession>A0A2B4S452</accession>
<evidence type="ECO:0000256" key="2">
    <source>
        <dbReference type="SAM" id="MobiDB-lite"/>
    </source>
</evidence>
<evidence type="ECO:0000256" key="1">
    <source>
        <dbReference type="SAM" id="Coils"/>
    </source>
</evidence>
<reference evidence="4" key="1">
    <citation type="journal article" date="2017" name="bioRxiv">
        <title>Comparative analysis of the genomes of Stylophora pistillata and Acropora digitifera provides evidence for extensive differences between species of corals.</title>
        <authorList>
            <person name="Voolstra C.R."/>
            <person name="Li Y."/>
            <person name="Liew Y.J."/>
            <person name="Baumgarten S."/>
            <person name="Zoccola D."/>
            <person name="Flot J.-F."/>
            <person name="Tambutte S."/>
            <person name="Allemand D."/>
            <person name="Aranda M."/>
        </authorList>
    </citation>
    <scope>NUCLEOTIDE SEQUENCE [LARGE SCALE GENOMIC DNA]</scope>
</reference>
<dbReference type="EMBL" id="LSMT01000214">
    <property type="protein sequence ID" value="PFX23245.1"/>
    <property type="molecule type" value="Genomic_DNA"/>
</dbReference>
<name>A0A2B4S452_STYPI</name>
<comment type="caution">
    <text evidence="3">The sequence shown here is derived from an EMBL/GenBank/DDBJ whole genome shotgun (WGS) entry which is preliminary data.</text>
</comment>
<feature type="coiled-coil region" evidence="1">
    <location>
        <begin position="342"/>
        <end position="369"/>
    </location>
</feature>